<feature type="transmembrane region" description="Helical" evidence="1">
    <location>
        <begin position="65"/>
        <end position="86"/>
    </location>
</feature>
<dbReference type="InterPro" id="IPR007354">
    <property type="entry name" value="CruF-like"/>
</dbReference>
<feature type="transmembrane region" description="Helical" evidence="1">
    <location>
        <begin position="106"/>
        <end position="128"/>
    </location>
</feature>
<keyword evidence="3" id="KW-1185">Reference proteome</keyword>
<comment type="caution">
    <text evidence="2">The sequence shown here is derived from an EMBL/GenBank/DDBJ whole genome shotgun (WGS) entry which is preliminary data.</text>
</comment>
<dbReference type="STRING" id="1886670.PTI45_03305"/>
<feature type="transmembrane region" description="Helical" evidence="1">
    <location>
        <begin position="193"/>
        <end position="217"/>
    </location>
</feature>
<dbReference type="PATRIC" id="fig|1886670.3.peg.3361"/>
<evidence type="ECO:0000313" key="3">
    <source>
        <dbReference type="Proteomes" id="UP000094578"/>
    </source>
</evidence>
<keyword evidence="1" id="KW-0812">Transmembrane</keyword>
<feature type="transmembrane region" description="Helical" evidence="1">
    <location>
        <begin position="229"/>
        <end position="254"/>
    </location>
</feature>
<protein>
    <recommendedName>
        <fullName evidence="4">Carotenoid biosynthesis protein</fullName>
    </recommendedName>
</protein>
<dbReference type="PANTHER" id="PTHR39419:SF1">
    <property type="entry name" value="SLL0814 PROTEIN"/>
    <property type="match status" value="1"/>
</dbReference>
<reference evidence="2 3" key="1">
    <citation type="submission" date="2016-08" db="EMBL/GenBank/DDBJ databases">
        <title>Genome sequencing of Paenibacillus sp. TI45-13ar, isolated from Korean traditional nuruk.</title>
        <authorList>
            <person name="Kim S.-J."/>
        </authorList>
    </citation>
    <scope>NUCLEOTIDE SEQUENCE [LARGE SCALE GENOMIC DNA]</scope>
    <source>
        <strain evidence="2 3">TI45-13ar</strain>
    </source>
</reference>
<evidence type="ECO:0000313" key="2">
    <source>
        <dbReference type="EMBL" id="ODP27296.1"/>
    </source>
</evidence>
<keyword evidence="1" id="KW-0472">Membrane</keyword>
<evidence type="ECO:0000256" key="1">
    <source>
        <dbReference type="SAM" id="Phobius"/>
    </source>
</evidence>
<keyword evidence="1" id="KW-1133">Transmembrane helix</keyword>
<organism evidence="2 3">
    <name type="scientific">Paenibacillus nuruki</name>
    <dbReference type="NCBI Taxonomy" id="1886670"/>
    <lineage>
        <taxon>Bacteria</taxon>
        <taxon>Bacillati</taxon>
        <taxon>Bacillota</taxon>
        <taxon>Bacilli</taxon>
        <taxon>Bacillales</taxon>
        <taxon>Paenibacillaceae</taxon>
        <taxon>Paenibacillus</taxon>
    </lineage>
</organism>
<gene>
    <name evidence="2" type="ORF">PTI45_03305</name>
</gene>
<name>A0A1E3L0P1_9BACL</name>
<dbReference type="AlphaFoldDB" id="A0A1E3L0P1"/>
<sequence length="264" mass="29496">MGWLFWIWYSIGTILLLTIGVPKVLDFSNGLFLVFYALYALYLIHRADLFKEMSDQSVSGSLKPLWSRLIISGVIIWLGGMGLEWVGVHSGWPFGEYEYTSVLGALIYGVPWTLGFAWIGVVAGGVLLSSSSHRSSVDRPSTSNQGMYLLIRACKVGIWVIILDLVLDPVAHARGFWHWAETDGFYGVPWSNFVAWFIVGGLLSMVLPRLILTLGILRQATFLYQAMLLFFGLLAWQADIGGSMMVALIGIILAEGNYRYDTRR</sequence>
<dbReference type="EMBL" id="MDER01000061">
    <property type="protein sequence ID" value="ODP27296.1"/>
    <property type="molecule type" value="Genomic_DNA"/>
</dbReference>
<feature type="transmembrane region" description="Helical" evidence="1">
    <location>
        <begin position="149"/>
        <end position="167"/>
    </location>
</feature>
<evidence type="ECO:0008006" key="4">
    <source>
        <dbReference type="Google" id="ProtNLM"/>
    </source>
</evidence>
<dbReference type="Pfam" id="PF04240">
    <property type="entry name" value="Caroten_synth"/>
    <property type="match status" value="1"/>
</dbReference>
<feature type="transmembrane region" description="Helical" evidence="1">
    <location>
        <begin position="5"/>
        <end position="21"/>
    </location>
</feature>
<dbReference type="Proteomes" id="UP000094578">
    <property type="component" value="Unassembled WGS sequence"/>
</dbReference>
<feature type="transmembrane region" description="Helical" evidence="1">
    <location>
        <begin position="27"/>
        <end position="44"/>
    </location>
</feature>
<proteinExistence type="predicted"/>
<dbReference type="RefSeq" id="WP_069328697.1">
    <property type="nucleotide sequence ID" value="NZ_MDER01000061.1"/>
</dbReference>
<accession>A0A1E3L0P1</accession>
<dbReference type="PANTHER" id="PTHR39419">
    <property type="entry name" value="SLL0814 PROTEIN"/>
    <property type="match status" value="1"/>
</dbReference>